<dbReference type="STRING" id="1471761.B0W44_10545"/>
<keyword evidence="3" id="KW-0238">DNA-binding</keyword>
<dbReference type="Proteomes" id="UP000188603">
    <property type="component" value="Chromosome"/>
</dbReference>
<organism evidence="6 7">
    <name type="scientific">Novibacillus thermophilus</name>
    <dbReference type="NCBI Taxonomy" id="1471761"/>
    <lineage>
        <taxon>Bacteria</taxon>
        <taxon>Bacillati</taxon>
        <taxon>Bacillota</taxon>
        <taxon>Bacilli</taxon>
        <taxon>Bacillales</taxon>
        <taxon>Thermoactinomycetaceae</taxon>
        <taxon>Novibacillus</taxon>
    </lineage>
</organism>
<dbReference type="InterPro" id="IPR007324">
    <property type="entry name" value="Sugar-bd_dom_put"/>
</dbReference>
<evidence type="ECO:0000259" key="5">
    <source>
        <dbReference type="Pfam" id="PF04198"/>
    </source>
</evidence>
<dbReference type="Gene3D" id="3.40.50.1360">
    <property type="match status" value="1"/>
</dbReference>
<dbReference type="RefSeq" id="WP_077719999.1">
    <property type="nucleotide sequence ID" value="NZ_CP019699.1"/>
</dbReference>
<dbReference type="Pfam" id="PF04198">
    <property type="entry name" value="Sugar-bind"/>
    <property type="match status" value="1"/>
</dbReference>
<dbReference type="GO" id="GO:0003677">
    <property type="term" value="F:DNA binding"/>
    <property type="evidence" value="ECO:0007669"/>
    <property type="project" value="UniProtKB-KW"/>
</dbReference>
<dbReference type="InterPro" id="IPR037171">
    <property type="entry name" value="NagB/RpiA_transferase-like"/>
</dbReference>
<dbReference type="EMBL" id="CP019699">
    <property type="protein sequence ID" value="AQS56138.1"/>
    <property type="molecule type" value="Genomic_DNA"/>
</dbReference>
<evidence type="ECO:0000256" key="4">
    <source>
        <dbReference type="ARBA" id="ARBA00023163"/>
    </source>
</evidence>
<feature type="domain" description="Sugar-binding" evidence="5">
    <location>
        <begin position="61"/>
        <end position="313"/>
    </location>
</feature>
<comment type="similarity">
    <text evidence="1">Belongs to the SorC transcriptional regulatory family.</text>
</comment>
<dbReference type="InterPro" id="IPR051054">
    <property type="entry name" value="SorC_transcr_regulators"/>
</dbReference>
<sequence length="316" mass="35108">MIKWQDPRLLFKVAKLYYEEEKTQSEIADIMRVSRPIISKMLQRAKAEGIVDIKIHAPDETLFQLEDELSRRFGLEEVVLAEGEEHDTDEVVKVRVAKCAADYVLQKLQRGEKISVSWGTTLYQWVEEMSPTKLEGVEVIPIVGGIGQFRFEVHANFIAQRLAAKLGASSYQLYAPAIVERPEIRGTLLSDKSIAGVLDLGEHADWAVVGVGDPYKSTMQRAGYLGEKELEELRNAGAVGDCCSQFVTRDGELCDTELNRRVMAVPLTKLKKGPRVIGICGGQSKAPSLRAVLNGGYLDILISDRMTAEQLLEGET</sequence>
<name>A0A1U9K7Y0_9BACL</name>
<evidence type="ECO:0000256" key="3">
    <source>
        <dbReference type="ARBA" id="ARBA00023125"/>
    </source>
</evidence>
<evidence type="ECO:0000313" key="7">
    <source>
        <dbReference type="Proteomes" id="UP000188603"/>
    </source>
</evidence>
<dbReference type="OrthoDB" id="58802at2"/>
<dbReference type="AlphaFoldDB" id="A0A1U9K7Y0"/>
<dbReference type="SUPFAM" id="SSF100950">
    <property type="entry name" value="NagB/RpiA/CoA transferase-like"/>
    <property type="match status" value="1"/>
</dbReference>
<dbReference type="PANTHER" id="PTHR34294:SF1">
    <property type="entry name" value="TRANSCRIPTIONAL REGULATOR LSRR"/>
    <property type="match status" value="1"/>
</dbReference>
<dbReference type="GO" id="GO:0030246">
    <property type="term" value="F:carbohydrate binding"/>
    <property type="evidence" value="ECO:0007669"/>
    <property type="project" value="InterPro"/>
</dbReference>
<evidence type="ECO:0000256" key="1">
    <source>
        <dbReference type="ARBA" id="ARBA00010466"/>
    </source>
</evidence>
<gene>
    <name evidence="6" type="ORF">B0W44_10545</name>
</gene>
<protein>
    <recommendedName>
        <fullName evidence="5">Sugar-binding domain-containing protein</fullName>
    </recommendedName>
</protein>
<evidence type="ECO:0000313" key="6">
    <source>
        <dbReference type="EMBL" id="AQS56138.1"/>
    </source>
</evidence>
<proteinExistence type="inferred from homology"/>
<dbReference type="Gene3D" id="1.10.10.60">
    <property type="entry name" value="Homeodomain-like"/>
    <property type="match status" value="1"/>
</dbReference>
<dbReference type="PANTHER" id="PTHR34294">
    <property type="entry name" value="TRANSCRIPTIONAL REGULATOR-RELATED"/>
    <property type="match status" value="1"/>
</dbReference>
<keyword evidence="7" id="KW-1185">Reference proteome</keyword>
<accession>A0A1U9K7Y0</accession>
<dbReference type="KEGG" id="ntr:B0W44_10545"/>
<keyword evidence="2" id="KW-0805">Transcription regulation</keyword>
<reference evidence="6 7" key="1">
    <citation type="journal article" date="2015" name="Int. J. Syst. Evol. Microbiol.">
        <title>Novibacillus thermophilus gen. nov., sp. nov., a Gram-staining-negative and moderately thermophilic member of the family Thermoactinomycetaceae.</title>
        <authorList>
            <person name="Yang G."/>
            <person name="Chen J."/>
            <person name="Zhou S."/>
        </authorList>
    </citation>
    <scope>NUCLEOTIDE SEQUENCE [LARGE SCALE GENOMIC DNA]</scope>
    <source>
        <strain evidence="6 7">SG-1</strain>
    </source>
</reference>
<evidence type="ECO:0000256" key="2">
    <source>
        <dbReference type="ARBA" id="ARBA00023015"/>
    </source>
</evidence>
<keyword evidence="4" id="KW-0804">Transcription</keyword>